<dbReference type="AlphaFoldDB" id="A0A9D4A3E5"/>
<proteinExistence type="predicted"/>
<protein>
    <submittedName>
        <fullName evidence="1">Uncharacterized protein</fullName>
    </submittedName>
</protein>
<sequence length="82" mass="9368">DGNYERQGYGSHYDSHGYAYGVESYNQGWIASRMMHTLRILVRMCICIGKSLAMSTTKPLELVYLKMECLSAKIIGIPYRIN</sequence>
<evidence type="ECO:0000313" key="2">
    <source>
        <dbReference type="Proteomes" id="UP000828251"/>
    </source>
</evidence>
<reference evidence="1 2" key="1">
    <citation type="journal article" date="2021" name="Plant Biotechnol. J.">
        <title>Multi-omics assisted identification of the key and species-specific regulatory components of drought-tolerant mechanisms in Gossypium stocksii.</title>
        <authorList>
            <person name="Yu D."/>
            <person name="Ke L."/>
            <person name="Zhang D."/>
            <person name="Wu Y."/>
            <person name="Sun Y."/>
            <person name="Mei J."/>
            <person name="Sun J."/>
            <person name="Sun Y."/>
        </authorList>
    </citation>
    <scope>NUCLEOTIDE SEQUENCE [LARGE SCALE GENOMIC DNA]</scope>
    <source>
        <strain evidence="2">cv. E1</strain>
        <tissue evidence="1">Leaf</tissue>
    </source>
</reference>
<keyword evidence="2" id="KW-1185">Reference proteome</keyword>
<dbReference type="Proteomes" id="UP000828251">
    <property type="component" value="Unassembled WGS sequence"/>
</dbReference>
<dbReference type="EMBL" id="JAIQCV010000007">
    <property type="protein sequence ID" value="KAH1082629.1"/>
    <property type="molecule type" value="Genomic_DNA"/>
</dbReference>
<comment type="caution">
    <text evidence="1">The sequence shown here is derived from an EMBL/GenBank/DDBJ whole genome shotgun (WGS) entry which is preliminary data.</text>
</comment>
<evidence type="ECO:0000313" key="1">
    <source>
        <dbReference type="EMBL" id="KAH1082629.1"/>
    </source>
</evidence>
<name>A0A9D4A3E5_9ROSI</name>
<accession>A0A9D4A3E5</accession>
<gene>
    <name evidence="1" type="ORF">J1N35_022390</name>
</gene>
<feature type="non-terminal residue" evidence="1">
    <location>
        <position position="1"/>
    </location>
</feature>
<organism evidence="1 2">
    <name type="scientific">Gossypium stocksii</name>
    <dbReference type="NCBI Taxonomy" id="47602"/>
    <lineage>
        <taxon>Eukaryota</taxon>
        <taxon>Viridiplantae</taxon>
        <taxon>Streptophyta</taxon>
        <taxon>Embryophyta</taxon>
        <taxon>Tracheophyta</taxon>
        <taxon>Spermatophyta</taxon>
        <taxon>Magnoliopsida</taxon>
        <taxon>eudicotyledons</taxon>
        <taxon>Gunneridae</taxon>
        <taxon>Pentapetalae</taxon>
        <taxon>rosids</taxon>
        <taxon>malvids</taxon>
        <taxon>Malvales</taxon>
        <taxon>Malvaceae</taxon>
        <taxon>Malvoideae</taxon>
        <taxon>Gossypium</taxon>
    </lineage>
</organism>